<comment type="caution">
    <text evidence="5">The sequence shown here is derived from an EMBL/GenBank/DDBJ whole genome shotgun (WGS) entry which is preliminary data.</text>
</comment>
<accession>A0ABV7T784</accession>
<keyword evidence="3" id="KW-0804">Transcription</keyword>
<evidence type="ECO:0000313" key="6">
    <source>
        <dbReference type="Proteomes" id="UP001595630"/>
    </source>
</evidence>
<feature type="domain" description="HTH luxR-type" evidence="4">
    <location>
        <begin position="1"/>
        <end position="61"/>
    </location>
</feature>
<dbReference type="InterPro" id="IPR000792">
    <property type="entry name" value="Tscrpt_reg_LuxR_C"/>
</dbReference>
<dbReference type="PANTHER" id="PTHR44688">
    <property type="entry name" value="DNA-BINDING TRANSCRIPTIONAL ACTIVATOR DEVR_DOSR"/>
    <property type="match status" value="1"/>
</dbReference>
<evidence type="ECO:0000313" key="5">
    <source>
        <dbReference type="EMBL" id="MFC3607476.1"/>
    </source>
</evidence>
<sequence>MKLTTREKSVLQLLLQGKTNKQIAAGLGISDYTVRDHVSVLLRKSDCCTRTELIARHMKLAET</sequence>
<protein>
    <submittedName>
        <fullName evidence="5">Response regulator transcription factor</fullName>
    </submittedName>
</protein>
<reference evidence="6" key="1">
    <citation type="journal article" date="2019" name="Int. J. Syst. Evol. Microbiol.">
        <title>The Global Catalogue of Microorganisms (GCM) 10K type strain sequencing project: providing services to taxonomists for standard genome sequencing and annotation.</title>
        <authorList>
            <consortium name="The Broad Institute Genomics Platform"/>
            <consortium name="The Broad Institute Genome Sequencing Center for Infectious Disease"/>
            <person name="Wu L."/>
            <person name="Ma J."/>
        </authorList>
    </citation>
    <scope>NUCLEOTIDE SEQUENCE [LARGE SCALE GENOMIC DNA]</scope>
    <source>
        <strain evidence="6">KCTC 42447</strain>
    </source>
</reference>
<dbReference type="Gene3D" id="1.10.10.10">
    <property type="entry name" value="Winged helix-like DNA-binding domain superfamily/Winged helix DNA-binding domain"/>
    <property type="match status" value="1"/>
</dbReference>
<name>A0ABV7T784_9GAMM</name>
<dbReference type="EMBL" id="JBHRXZ010000016">
    <property type="protein sequence ID" value="MFC3607476.1"/>
    <property type="molecule type" value="Genomic_DNA"/>
</dbReference>
<dbReference type="PRINTS" id="PR00038">
    <property type="entry name" value="HTHLUXR"/>
</dbReference>
<dbReference type="Pfam" id="PF00196">
    <property type="entry name" value="GerE"/>
    <property type="match status" value="1"/>
</dbReference>
<evidence type="ECO:0000256" key="1">
    <source>
        <dbReference type="ARBA" id="ARBA00023015"/>
    </source>
</evidence>
<dbReference type="InterPro" id="IPR016032">
    <property type="entry name" value="Sig_transdc_resp-reg_C-effctor"/>
</dbReference>
<evidence type="ECO:0000259" key="4">
    <source>
        <dbReference type="PROSITE" id="PS50043"/>
    </source>
</evidence>
<keyword evidence="6" id="KW-1185">Reference proteome</keyword>
<dbReference type="SMART" id="SM00421">
    <property type="entry name" value="HTH_LUXR"/>
    <property type="match status" value="1"/>
</dbReference>
<dbReference type="PROSITE" id="PS50043">
    <property type="entry name" value="HTH_LUXR_2"/>
    <property type="match status" value="1"/>
</dbReference>
<dbReference type="InterPro" id="IPR036388">
    <property type="entry name" value="WH-like_DNA-bd_sf"/>
</dbReference>
<organism evidence="5 6">
    <name type="scientific">Stutzerimonas tarimensis</name>
    <dbReference type="NCBI Taxonomy" id="1507735"/>
    <lineage>
        <taxon>Bacteria</taxon>
        <taxon>Pseudomonadati</taxon>
        <taxon>Pseudomonadota</taxon>
        <taxon>Gammaproteobacteria</taxon>
        <taxon>Pseudomonadales</taxon>
        <taxon>Pseudomonadaceae</taxon>
        <taxon>Stutzerimonas</taxon>
    </lineage>
</organism>
<gene>
    <name evidence="5" type="ORF">ACFOMF_06780</name>
</gene>
<dbReference type="Proteomes" id="UP001595630">
    <property type="component" value="Unassembled WGS sequence"/>
</dbReference>
<dbReference type="RefSeq" id="WP_386362678.1">
    <property type="nucleotide sequence ID" value="NZ_JBHRXZ010000016.1"/>
</dbReference>
<evidence type="ECO:0000256" key="3">
    <source>
        <dbReference type="ARBA" id="ARBA00023163"/>
    </source>
</evidence>
<evidence type="ECO:0000256" key="2">
    <source>
        <dbReference type="ARBA" id="ARBA00023125"/>
    </source>
</evidence>
<dbReference type="PANTHER" id="PTHR44688:SF16">
    <property type="entry name" value="DNA-BINDING TRANSCRIPTIONAL ACTIVATOR DEVR_DOSR"/>
    <property type="match status" value="1"/>
</dbReference>
<keyword evidence="1" id="KW-0805">Transcription regulation</keyword>
<dbReference type="CDD" id="cd06170">
    <property type="entry name" value="LuxR_C_like"/>
    <property type="match status" value="1"/>
</dbReference>
<keyword evidence="2" id="KW-0238">DNA-binding</keyword>
<proteinExistence type="predicted"/>
<dbReference type="SUPFAM" id="SSF46894">
    <property type="entry name" value="C-terminal effector domain of the bipartite response regulators"/>
    <property type="match status" value="1"/>
</dbReference>